<dbReference type="Proteomes" id="UP000540698">
    <property type="component" value="Unassembled WGS sequence"/>
</dbReference>
<reference evidence="2 3" key="1">
    <citation type="submission" date="2020-04" db="EMBL/GenBank/DDBJ databases">
        <title>MicrobeNet Type strains.</title>
        <authorList>
            <person name="Nicholson A.C."/>
        </authorList>
    </citation>
    <scope>NUCLEOTIDE SEQUENCE [LARGE SCALE GENOMIC DNA]</scope>
    <source>
        <strain evidence="2 3">DSM 44956</strain>
    </source>
</reference>
<evidence type="ECO:0000313" key="3">
    <source>
        <dbReference type="Proteomes" id="UP000540698"/>
    </source>
</evidence>
<dbReference type="EMBL" id="JAAXOS010000005">
    <property type="protein sequence ID" value="NKY27003.1"/>
    <property type="molecule type" value="Genomic_DNA"/>
</dbReference>
<feature type="region of interest" description="Disordered" evidence="1">
    <location>
        <begin position="350"/>
        <end position="379"/>
    </location>
</feature>
<evidence type="ECO:0000256" key="1">
    <source>
        <dbReference type="SAM" id="MobiDB-lite"/>
    </source>
</evidence>
<feature type="region of interest" description="Disordered" evidence="1">
    <location>
        <begin position="232"/>
        <end position="252"/>
    </location>
</feature>
<comment type="caution">
    <text evidence="2">The sequence shown here is derived from an EMBL/GenBank/DDBJ whole genome shotgun (WGS) entry which is preliminary data.</text>
</comment>
<gene>
    <name evidence="2" type="ORF">HGB38_12335</name>
</gene>
<proteinExistence type="predicted"/>
<protein>
    <submittedName>
        <fullName evidence="2">Uncharacterized protein</fullName>
    </submittedName>
</protein>
<dbReference type="GO" id="GO:0003824">
    <property type="term" value="F:catalytic activity"/>
    <property type="evidence" value="ECO:0007669"/>
    <property type="project" value="InterPro"/>
</dbReference>
<dbReference type="RefSeq" id="WP_062969719.1">
    <property type="nucleotide sequence ID" value="NZ_JAAXOS010000005.1"/>
</dbReference>
<organism evidence="2 3">
    <name type="scientific">Nocardia gamkensis</name>
    <dbReference type="NCBI Taxonomy" id="352869"/>
    <lineage>
        <taxon>Bacteria</taxon>
        <taxon>Bacillati</taxon>
        <taxon>Actinomycetota</taxon>
        <taxon>Actinomycetes</taxon>
        <taxon>Mycobacteriales</taxon>
        <taxon>Nocardiaceae</taxon>
        <taxon>Nocardia</taxon>
    </lineage>
</organism>
<feature type="compositionally biased region" description="Basic and acidic residues" evidence="1">
    <location>
        <begin position="232"/>
        <end position="248"/>
    </location>
</feature>
<keyword evidence="3" id="KW-1185">Reference proteome</keyword>
<accession>A0A7X6L3B7</accession>
<dbReference type="Gene3D" id="3.30.590.20">
    <property type="match status" value="1"/>
</dbReference>
<evidence type="ECO:0000313" key="2">
    <source>
        <dbReference type="EMBL" id="NKY27003.1"/>
    </source>
</evidence>
<sequence length="524" mass="57885">MRLNANRPGCLWIDTGPVWISDPAQRSALVGALADVVSAAAEQVRRAGGTLLPSGISWGGPPHRRLCEDGHSVEVADDLQREILSNLIRRYVPELVALSGRALFVAGRVNGRGSLRLAESKDQVSTRYIASASARHLRRVEQALRRDDRVSGFAVMDVNPVGDAELEIPNVSVRCLDAQIFPSSAVAQAVVLQALAVRARMMERDGRRMPAVPQRMLDRNRSNAIARGMGGEFEREADDPRKAREQATVRRSAAESVSDLLDDLDAELRAMQIEPREILPLLSAPELAKLHPEYAQTENDLLAVWSRQHAFGVEQIAALLRDRAALADDQLTRHNRRVAPGSLGTLEAAWRTKLTARPRRSTPNGRKGPVRPARQRRSDDEIIRELDQLTEQRDMDERLRALLAGRPPRNLAPALSRLGRSKEIRRVLRQPNATVLELSAPEELGDGVPDELGSRLSRNNRVCVRLDVAEAERKSAVDALMDLARRLPRGACAGLITNQTYARKTDRRASIEMIILGSTEGARS</sequence>
<dbReference type="SUPFAM" id="SSF55931">
    <property type="entry name" value="Glutamine synthetase/guanido kinase"/>
    <property type="match status" value="1"/>
</dbReference>
<name>A0A7X6L3B7_9NOCA</name>
<dbReference type="AlphaFoldDB" id="A0A7X6L3B7"/>
<dbReference type="InterPro" id="IPR014746">
    <property type="entry name" value="Gln_synth/guanido_kin_cat_dom"/>
</dbReference>